<feature type="chain" id="PRO_5002967845" evidence="2">
    <location>
        <begin position="24"/>
        <end position="241"/>
    </location>
</feature>
<evidence type="ECO:0000313" key="3">
    <source>
        <dbReference type="EMBL" id="EET58309.1"/>
    </source>
</evidence>
<protein>
    <submittedName>
        <fullName evidence="3">Uncharacterized protein</fullName>
    </submittedName>
</protein>
<evidence type="ECO:0000313" key="4">
    <source>
        <dbReference type="Proteomes" id="UP000005561"/>
    </source>
</evidence>
<organism evidence="3 4">
    <name type="scientific">Marvinbryantia formatexigens DSM 14469</name>
    <dbReference type="NCBI Taxonomy" id="478749"/>
    <lineage>
        <taxon>Bacteria</taxon>
        <taxon>Bacillati</taxon>
        <taxon>Bacillota</taxon>
        <taxon>Clostridia</taxon>
        <taxon>Lachnospirales</taxon>
        <taxon>Lachnospiraceae</taxon>
        <taxon>Marvinbryantia</taxon>
    </lineage>
</organism>
<keyword evidence="4" id="KW-1185">Reference proteome</keyword>
<evidence type="ECO:0000256" key="2">
    <source>
        <dbReference type="SAM" id="SignalP"/>
    </source>
</evidence>
<evidence type="ECO:0000256" key="1">
    <source>
        <dbReference type="SAM" id="MobiDB-lite"/>
    </source>
</evidence>
<name>C6LM51_9FIRM</name>
<feature type="region of interest" description="Disordered" evidence="1">
    <location>
        <begin position="65"/>
        <end position="206"/>
    </location>
</feature>
<dbReference type="AlphaFoldDB" id="C6LM51"/>
<feature type="compositionally biased region" description="Acidic residues" evidence="1">
    <location>
        <begin position="156"/>
        <end position="173"/>
    </location>
</feature>
<reference evidence="3" key="1">
    <citation type="submission" date="2009-07" db="EMBL/GenBank/DDBJ databases">
        <authorList>
            <person name="Weinstock G."/>
            <person name="Sodergren E."/>
            <person name="Clifton S."/>
            <person name="Fulton L."/>
            <person name="Fulton B."/>
            <person name="Courtney L."/>
            <person name="Fronick C."/>
            <person name="Harrison M."/>
            <person name="Strong C."/>
            <person name="Farmer C."/>
            <person name="Delahaunty K."/>
            <person name="Markovic C."/>
            <person name="Hall O."/>
            <person name="Minx P."/>
            <person name="Tomlinson C."/>
            <person name="Mitreva M."/>
            <person name="Nelson J."/>
            <person name="Hou S."/>
            <person name="Wollam A."/>
            <person name="Pepin K.H."/>
            <person name="Johnson M."/>
            <person name="Bhonagiri V."/>
            <person name="Nash W.E."/>
            <person name="Warren W."/>
            <person name="Chinwalla A."/>
            <person name="Mardis E.R."/>
            <person name="Wilson R.K."/>
        </authorList>
    </citation>
    <scope>NUCLEOTIDE SEQUENCE [LARGE SCALE GENOMIC DNA]</scope>
    <source>
        <strain evidence="3">DSM 14469</strain>
    </source>
</reference>
<sequence length="241" mass="25264">MRRKQIAVILGLALAVSGVSAFAEEDTEAVSETVLSSEETGEQEKSDIIIGEVKEVGEDSITIAVGTLPEDDTDAGESGASGDVLAEDDTEAASEDTTDTATADDTSADTSDTSGTAQEPELELTGEEKTVTVAEDVTILQVDWETAKESLKDLEDSQEDGTAEEADDTETLTDSDSTAAEDTTEAETAENTELTDTADEGTEELSEAEELALTDILEGDILAIQLDEDGNAVQIMVVQQS</sequence>
<feature type="signal peptide" evidence="2">
    <location>
        <begin position="1"/>
        <end position="23"/>
    </location>
</feature>
<keyword evidence="2" id="KW-0732">Signal</keyword>
<comment type="caution">
    <text evidence="3">The sequence shown here is derived from an EMBL/GenBank/DDBJ whole genome shotgun (WGS) entry which is preliminary data.</text>
</comment>
<feature type="compositionally biased region" description="Basic and acidic residues" evidence="1">
    <location>
        <begin position="145"/>
        <end position="155"/>
    </location>
</feature>
<proteinExistence type="predicted"/>
<feature type="region of interest" description="Disordered" evidence="1">
    <location>
        <begin position="25"/>
        <end position="46"/>
    </location>
</feature>
<dbReference type="Proteomes" id="UP000005561">
    <property type="component" value="Unassembled WGS sequence"/>
</dbReference>
<feature type="compositionally biased region" description="Acidic residues" evidence="1">
    <location>
        <begin position="85"/>
        <end position="98"/>
    </location>
</feature>
<feature type="compositionally biased region" description="Acidic residues" evidence="1">
    <location>
        <begin position="196"/>
        <end position="206"/>
    </location>
</feature>
<feature type="compositionally biased region" description="Low complexity" evidence="1">
    <location>
        <begin position="99"/>
        <end position="114"/>
    </location>
</feature>
<dbReference type="EMBL" id="ACCL02000037">
    <property type="protein sequence ID" value="EET58309.1"/>
    <property type="molecule type" value="Genomic_DNA"/>
</dbReference>
<accession>C6LM51</accession>
<gene>
    <name evidence="3" type="ORF">BRYFOR_09750</name>
</gene>